<feature type="compositionally biased region" description="Polar residues" evidence="2">
    <location>
        <begin position="359"/>
        <end position="377"/>
    </location>
</feature>
<feature type="region of interest" description="Disordered" evidence="2">
    <location>
        <begin position="353"/>
        <end position="397"/>
    </location>
</feature>
<comment type="caution">
    <text evidence="4">The sequence shown here is derived from an EMBL/GenBank/DDBJ whole genome shotgun (WGS) entry which is preliminary data.</text>
</comment>
<dbReference type="Proteomes" id="UP001281410">
    <property type="component" value="Unassembled WGS sequence"/>
</dbReference>
<evidence type="ECO:0000259" key="3">
    <source>
        <dbReference type="PROSITE" id="PS50072"/>
    </source>
</evidence>
<dbReference type="SUPFAM" id="SSF54001">
    <property type="entry name" value="Cysteine proteinases"/>
    <property type="match status" value="1"/>
</dbReference>
<organism evidence="4 5">
    <name type="scientific">Dipteronia sinensis</name>
    <dbReference type="NCBI Taxonomy" id="43782"/>
    <lineage>
        <taxon>Eukaryota</taxon>
        <taxon>Viridiplantae</taxon>
        <taxon>Streptophyta</taxon>
        <taxon>Embryophyta</taxon>
        <taxon>Tracheophyta</taxon>
        <taxon>Spermatophyta</taxon>
        <taxon>Magnoliopsida</taxon>
        <taxon>eudicotyledons</taxon>
        <taxon>Gunneridae</taxon>
        <taxon>Pentapetalae</taxon>
        <taxon>rosids</taxon>
        <taxon>malvids</taxon>
        <taxon>Sapindales</taxon>
        <taxon>Sapindaceae</taxon>
        <taxon>Hippocastanoideae</taxon>
        <taxon>Acereae</taxon>
        <taxon>Dipteronia</taxon>
    </lineage>
</organism>
<dbReference type="PANTHER" id="PTHR11071">
    <property type="entry name" value="PEPTIDYL-PROLYL CIS-TRANS ISOMERASE"/>
    <property type="match status" value="1"/>
</dbReference>
<name>A0AAE0AKT8_9ROSI</name>
<keyword evidence="5" id="KW-1185">Reference proteome</keyword>
<evidence type="ECO:0000256" key="2">
    <source>
        <dbReference type="SAM" id="MobiDB-lite"/>
    </source>
</evidence>
<feature type="compositionally biased region" description="Basic and acidic residues" evidence="2">
    <location>
        <begin position="101"/>
        <end position="114"/>
    </location>
</feature>
<dbReference type="InterPro" id="IPR038765">
    <property type="entry name" value="Papain-like_cys_pep_sf"/>
</dbReference>
<gene>
    <name evidence="4" type="ORF">Dsin_013470</name>
</gene>
<dbReference type="EMBL" id="JANJYJ010000004">
    <property type="protein sequence ID" value="KAK3219500.1"/>
    <property type="molecule type" value="Genomic_DNA"/>
</dbReference>
<dbReference type="AlphaFoldDB" id="A0AAE0AKT8"/>
<feature type="region of interest" description="Disordered" evidence="2">
    <location>
        <begin position="69"/>
        <end position="128"/>
    </location>
</feature>
<dbReference type="Pfam" id="PF00160">
    <property type="entry name" value="Pro_isomerase"/>
    <property type="match status" value="1"/>
</dbReference>
<proteinExistence type="inferred from homology"/>
<dbReference type="PROSITE" id="PS50072">
    <property type="entry name" value="CSA_PPIASE_2"/>
    <property type="match status" value="1"/>
</dbReference>
<dbReference type="GO" id="GO:0006457">
    <property type="term" value="P:protein folding"/>
    <property type="evidence" value="ECO:0007669"/>
    <property type="project" value="TreeGrafter"/>
</dbReference>
<evidence type="ECO:0000313" key="4">
    <source>
        <dbReference type="EMBL" id="KAK3219500.1"/>
    </source>
</evidence>
<accession>A0AAE0AKT8</accession>
<dbReference type="InterPro" id="IPR029000">
    <property type="entry name" value="Cyclophilin-like_dom_sf"/>
</dbReference>
<evidence type="ECO:0000313" key="5">
    <source>
        <dbReference type="Proteomes" id="UP001281410"/>
    </source>
</evidence>
<feature type="compositionally biased region" description="Basic and acidic residues" evidence="2">
    <location>
        <begin position="267"/>
        <end position="296"/>
    </location>
</feature>
<reference evidence="4" key="1">
    <citation type="journal article" date="2023" name="Plant J.">
        <title>Genome sequences and population genomics provide insights into the demographic history, inbreeding, and mutation load of two 'living fossil' tree species of Dipteronia.</title>
        <authorList>
            <person name="Feng Y."/>
            <person name="Comes H.P."/>
            <person name="Chen J."/>
            <person name="Zhu S."/>
            <person name="Lu R."/>
            <person name="Zhang X."/>
            <person name="Li P."/>
            <person name="Qiu J."/>
            <person name="Olsen K.M."/>
            <person name="Qiu Y."/>
        </authorList>
    </citation>
    <scope>NUCLEOTIDE SEQUENCE</scope>
    <source>
        <strain evidence="4">NBL</strain>
    </source>
</reference>
<dbReference type="InterPro" id="IPR002130">
    <property type="entry name" value="Cyclophilin-type_PPIase_dom"/>
</dbReference>
<protein>
    <recommendedName>
        <fullName evidence="3">PPIase cyclophilin-type domain-containing protein</fullName>
    </recommendedName>
</protein>
<dbReference type="Gene3D" id="2.40.100.10">
    <property type="entry name" value="Cyclophilin-like"/>
    <property type="match status" value="1"/>
</dbReference>
<feature type="compositionally biased region" description="Basic and acidic residues" evidence="2">
    <location>
        <begin position="378"/>
        <end position="393"/>
    </location>
</feature>
<dbReference type="GO" id="GO:0005737">
    <property type="term" value="C:cytoplasm"/>
    <property type="evidence" value="ECO:0007669"/>
    <property type="project" value="TreeGrafter"/>
</dbReference>
<dbReference type="GO" id="GO:0016018">
    <property type="term" value="F:cyclosporin A binding"/>
    <property type="evidence" value="ECO:0007669"/>
    <property type="project" value="TreeGrafter"/>
</dbReference>
<dbReference type="PANTHER" id="PTHR11071:SF561">
    <property type="entry name" value="PEPTIDYL-PROLYL CIS-TRANS ISOMERASE D-RELATED"/>
    <property type="match status" value="1"/>
</dbReference>
<dbReference type="Gene3D" id="3.40.395.10">
    <property type="entry name" value="Adenoviral Proteinase, Chain A"/>
    <property type="match status" value="1"/>
</dbReference>
<sequence>MILIWTRITAFLRRLMKSSHNSPSGRNPSHDGEMEKLKLEQCKVYLRKHGLRLIGNKIIQQIKEHLQENFHQIKRRRRRNQRKKKKQTREKKKNQNRPGLRRPEKREIVEETVLKKKKKKKNTRISRPSPTVFSLSQLASKSIVKYQFCINLTSLEEPVLFKQGPFGKYLEIPQPIKTIELLKDIFNRLTEPVSGDDALKMECLLMVSQFFGIDEALIAIPGWLFSLIEDIDAFERFPWSSYIFYVTLFWLKNAAGKHFGRLRGNGQKKEENEEKNKNKKEENKKRKKKEEKEDEKKKKKTKVEYGEDGEETDNDNQQNNDVVKYFTFHSYGFLLAFQVWAVERITRLEDAMEKGDASIHQSKTRTTLHASRNSNEPASKKRLFDGGDVETPKSKSKTSVPYTIPELYTYIKQLVTEQIKESDERMKSWLREEIGKITKENKTATSTFCGRGIRQESYSCGAFLLKYAELILSGVPLSSWMDSFGHKDIPSFREAIALAIFVNDTLMANPRVFFDLSIDGHLAGRIVMELFADSTPITAENFQALCTREKRNDTVGKPLHYKGSTFHRVIPGYMVHGGDITHGNGTGGESIYGLSFADDNFVKKHICPGIMSMANISTRGNGS</sequence>
<feature type="region of interest" description="Disordered" evidence="2">
    <location>
        <begin position="262"/>
        <end position="317"/>
    </location>
</feature>
<feature type="domain" description="PPIase cyclophilin-type" evidence="3">
    <location>
        <begin position="513"/>
        <end position="623"/>
    </location>
</feature>
<feature type="compositionally biased region" description="Basic residues" evidence="2">
    <location>
        <begin position="72"/>
        <end position="95"/>
    </location>
</feature>
<dbReference type="PRINTS" id="PR00153">
    <property type="entry name" value="CSAPPISMRASE"/>
</dbReference>
<comment type="similarity">
    <text evidence="1">Belongs to the cyclophilin-type PPIase family.</text>
</comment>
<dbReference type="GO" id="GO:0003755">
    <property type="term" value="F:peptidyl-prolyl cis-trans isomerase activity"/>
    <property type="evidence" value="ECO:0007669"/>
    <property type="project" value="InterPro"/>
</dbReference>
<dbReference type="SUPFAM" id="SSF50891">
    <property type="entry name" value="Cyclophilin-like"/>
    <property type="match status" value="1"/>
</dbReference>
<feature type="compositionally biased region" description="Basic residues" evidence="2">
    <location>
        <begin position="115"/>
        <end position="124"/>
    </location>
</feature>
<evidence type="ECO:0000256" key="1">
    <source>
        <dbReference type="ARBA" id="ARBA00007365"/>
    </source>
</evidence>